<protein>
    <submittedName>
        <fullName evidence="2">Uncharacterized protein</fullName>
    </submittedName>
</protein>
<accession>A0AC34RMF8</accession>
<evidence type="ECO:0000313" key="1">
    <source>
        <dbReference type="Proteomes" id="UP000887576"/>
    </source>
</evidence>
<reference evidence="2" key="1">
    <citation type="submission" date="2022-11" db="UniProtKB">
        <authorList>
            <consortium name="WormBaseParasite"/>
        </authorList>
    </citation>
    <scope>IDENTIFICATION</scope>
</reference>
<organism evidence="1 2">
    <name type="scientific">Panagrolaimus sp. JU765</name>
    <dbReference type="NCBI Taxonomy" id="591449"/>
    <lineage>
        <taxon>Eukaryota</taxon>
        <taxon>Metazoa</taxon>
        <taxon>Ecdysozoa</taxon>
        <taxon>Nematoda</taxon>
        <taxon>Chromadorea</taxon>
        <taxon>Rhabditida</taxon>
        <taxon>Tylenchina</taxon>
        <taxon>Panagrolaimomorpha</taxon>
        <taxon>Panagrolaimoidea</taxon>
        <taxon>Panagrolaimidae</taxon>
        <taxon>Panagrolaimus</taxon>
    </lineage>
</organism>
<proteinExistence type="predicted"/>
<name>A0AC34RMF8_9BILA</name>
<evidence type="ECO:0000313" key="2">
    <source>
        <dbReference type="WBParaSite" id="JU765_v2.g8431.t1"/>
    </source>
</evidence>
<sequence length="723" mass="79666">MDSRMMEGSSASADNFPTHSHVITYTREQMMAIRNTESAVQRPDYLSNDFNDEKGRFVPDKWFDHSFAPEPAKGSYAGRKKNLARMEDELGLSPQRRQFAGGCVPGSASKNQGTKWRNGKQMNSDAQKNDNMGGRWRNKNDNENRNERQRKVDDSVPEWAEADVTVNDVMELKGFDGVDPLTSRINQKGHPYSENDLLEDLKRAAPTAVKEEPTSGSRFIHLFKNKTEAQKSPTFTGSKDNSVFGNLGDLFSQPQSNMPSMPFSGMMASDFERLHVNEKHPMNELPKNPMEKFDFFKGDALLSDKTKSMNPANLWTEEAILSELFGRKPLEKKNSSPPLGPAANTQQSWLFKNTMNADRFSPPVNPVNRLSPASNLAELLTRPVDVPSAVSSRPSDLPSPMASRVPMNMDTNGSRNDGMPLLPSPTGRNGAPPGFNMPPFPNPPMPPPGMFVPGPNGMPMFNPYAAFAMGFSPGMMGPPPSSMTGSAQRMPNVQPPPGMMNTSPGNLPTSVLLRRRLNGAMASPDAERMQQRSSMPQSNVRNYSPNQLNENARQQISPLPDDPSEMQNGMRNPAYPNPPNDIPLPPGMPPNFHPPLEFFYNLMAFMPRGPGQMPPMGMPDGRGFPFPMPGMPMLPGMPMPGTMPPNFPPMPGPMFPPSTSMASPTLPERSSPVQVNQPSVSPTITNVEKETNDGIPDSIKRSLPTSAKMMTVEDLERRILSKN</sequence>
<dbReference type="Proteomes" id="UP000887576">
    <property type="component" value="Unplaced"/>
</dbReference>
<dbReference type="WBParaSite" id="JU765_v2.g8431.t1">
    <property type="protein sequence ID" value="JU765_v2.g8431.t1"/>
    <property type="gene ID" value="JU765_v2.g8431"/>
</dbReference>